<gene>
    <name evidence="1" type="ORF">LX03_05920</name>
</gene>
<evidence type="ECO:0000313" key="1">
    <source>
        <dbReference type="EMBL" id="KGL66836.1"/>
    </source>
</evidence>
<sequence length="61" mass="7208">MMDVFRLPTDKELYLSDVIWPHIDEWHSDSNHFVITKWKDGTPDEVKERATSYSTIVVEAK</sequence>
<reference evidence="1 2" key="1">
    <citation type="submission" date="2014-09" db="EMBL/GenBank/DDBJ databases">
        <title>Lactobacillus mucosae CRL573 Genome Sequencing.</title>
        <authorList>
            <person name="Bleckwedel J."/>
            <person name="Teran L.C."/>
            <person name="Bonacina J."/>
            <person name="Saavedra L."/>
            <person name="Mozzi F.B."/>
            <person name="Raya R.R."/>
        </authorList>
    </citation>
    <scope>NUCLEOTIDE SEQUENCE [LARGE SCALE GENOMIC DNA]</scope>
    <source>
        <strain evidence="1 2">CRL573</strain>
    </source>
</reference>
<dbReference type="AlphaFoldDB" id="A0A099YBP9"/>
<accession>A0A099YBP9</accession>
<comment type="caution">
    <text evidence="1">The sequence shown here is derived from an EMBL/GenBank/DDBJ whole genome shotgun (WGS) entry which is preliminary data.</text>
</comment>
<proteinExistence type="predicted"/>
<evidence type="ECO:0000313" key="2">
    <source>
        <dbReference type="Proteomes" id="UP000030001"/>
    </source>
</evidence>
<name>A0A099YBP9_LIMMU</name>
<protein>
    <submittedName>
        <fullName evidence="1">Uncharacterized protein</fullName>
    </submittedName>
</protein>
<organism evidence="1 2">
    <name type="scientific">Limosilactobacillus mucosae</name>
    <name type="common">Lactobacillus mucosae</name>
    <dbReference type="NCBI Taxonomy" id="97478"/>
    <lineage>
        <taxon>Bacteria</taxon>
        <taxon>Bacillati</taxon>
        <taxon>Bacillota</taxon>
        <taxon>Bacilli</taxon>
        <taxon>Lactobacillales</taxon>
        <taxon>Lactobacillaceae</taxon>
        <taxon>Limosilactobacillus</taxon>
    </lineage>
</organism>
<dbReference type="Proteomes" id="UP000030001">
    <property type="component" value="Unassembled WGS sequence"/>
</dbReference>
<dbReference type="EMBL" id="JROC01000032">
    <property type="protein sequence ID" value="KGL66836.1"/>
    <property type="molecule type" value="Genomic_DNA"/>
</dbReference>